<reference evidence="5" key="1">
    <citation type="submission" date="2006-08" db="EMBL/GenBank/DDBJ databases">
        <title>Identification of plastid dynamin-like genes in secondary plastid bearing organisms.</title>
        <authorList>
            <person name="Kiefel B.R."/>
            <person name="Beech P.L."/>
        </authorList>
    </citation>
    <scope>NUCLEOTIDE SEQUENCE</scope>
</reference>
<feature type="domain" description="Dynamin-type G" evidence="4">
    <location>
        <begin position="20"/>
        <end position="307"/>
    </location>
</feature>
<dbReference type="SUPFAM" id="SSF52540">
    <property type="entry name" value="P-loop containing nucleoside triphosphate hydrolases"/>
    <property type="match status" value="1"/>
</dbReference>
<dbReference type="InterPro" id="IPR030381">
    <property type="entry name" value="G_DYNAMIN_dom"/>
</dbReference>
<dbReference type="InterPro" id="IPR045063">
    <property type="entry name" value="Dynamin_N"/>
</dbReference>
<dbReference type="InterPro" id="IPR020850">
    <property type="entry name" value="GED_dom"/>
</dbReference>
<dbReference type="Pfam" id="PF01031">
    <property type="entry name" value="Dynamin_M"/>
    <property type="match status" value="2"/>
</dbReference>
<dbReference type="PROSITE" id="PS51388">
    <property type="entry name" value="GED"/>
    <property type="match status" value="1"/>
</dbReference>
<accession>Q0GBY9</accession>
<dbReference type="PROSITE" id="PS51718">
    <property type="entry name" value="G_DYNAMIN_2"/>
    <property type="match status" value="1"/>
</dbReference>
<dbReference type="SMART" id="SM00053">
    <property type="entry name" value="DYNc"/>
    <property type="match status" value="1"/>
</dbReference>
<dbReference type="InterPro" id="IPR022812">
    <property type="entry name" value="Dynamin"/>
</dbReference>
<dbReference type="Pfam" id="PF00350">
    <property type="entry name" value="Dynamin_N"/>
    <property type="match status" value="1"/>
</dbReference>
<evidence type="ECO:0000259" key="3">
    <source>
        <dbReference type="PROSITE" id="PS51388"/>
    </source>
</evidence>
<organism evidence="5">
    <name type="scientific">Bigelowiella natans</name>
    <name type="common">Pedinomonas minutissima</name>
    <name type="synonym">Chlorarachnion sp. (strain CCMP621)</name>
    <dbReference type="NCBI Taxonomy" id="227086"/>
    <lineage>
        <taxon>Eukaryota</taxon>
        <taxon>Sar</taxon>
        <taxon>Rhizaria</taxon>
        <taxon>Cercozoa</taxon>
        <taxon>Chlorarachniophyceae</taxon>
        <taxon>Bigelowiella</taxon>
    </lineage>
</organism>
<keyword evidence="2" id="KW-0342">GTP-binding</keyword>
<dbReference type="GO" id="GO:0048312">
    <property type="term" value="P:intracellular distribution of mitochondria"/>
    <property type="evidence" value="ECO:0007669"/>
    <property type="project" value="TreeGrafter"/>
</dbReference>
<dbReference type="PRINTS" id="PR00195">
    <property type="entry name" value="DYNAMIN"/>
</dbReference>
<sequence length="767" mass="87832">MRKLMEVVDGLRQDGIAQQGIALPQIAVVGDQSSGKSSVLENITGIPFPKGTGTVTKCATRITIRRALKRTTPFSARVSFVINGKNSPFKNEGPKMNHTSVGKLQKTLERLNELIHQNESKTDIDDIIEVDIEERHDSDAVDLSIVDLPGLIATTTEGQSKDLVGSIEKMVSRYAEDKRTVILAIMEAHRDISNSRALAMAEKADEKGERTVGVLTKMDLVEEATEDDVLNVLNNSRKPLYHGYFAVVNRAQKTLNEGKSLKDARRDEKEWFERNKHYMSMDGRCGIDNLKRGISKRLRVILSKGVPEILVDIKTRIQCTRDSIKSLGPPPASSEYERHLLLDEALNSIRELKLQSTQPLFEEKETLWAKQLTLRRQFKNGIQAVQPDFPADKYKCRLAEVEPKGERKTKDISDKKVNKSSYLITRCIPVNEGDIVEAPIGSVVEFLKKNTRLFGVVESESRSPDGKRLLKIDLGKYTSLEQRLTNLAYFQRFKVIQVQCELGEQDIHSCSELRKQIAQDIQRFRGEELPGFPNFAVFKRYFTMFTAAWKEPTYKLNRRMADAFEAKAKQMIQTSCSHLNVPRLEKLLLQTLNSWFIERKTEISSQLEEYLSNEQSMPMTENHHFIDNWKRLREQRMVKQLLRPFQGDGDISREEVRKVISDNIQSTGYGYSNEIIESMDLIDGLRAYYKVVEMRYIDGVSQKILCAYFDDPVHKDLHKVLKAKALENMKQIFKYDDDFLIQRDALEKKLTVLESGYKRLAEHNSTL</sequence>
<proteinExistence type="evidence at transcript level"/>
<name>Q0GBY9_BIGNA</name>
<evidence type="ECO:0000256" key="1">
    <source>
        <dbReference type="ARBA" id="ARBA00022741"/>
    </source>
</evidence>
<dbReference type="GO" id="GO:0006897">
    <property type="term" value="P:endocytosis"/>
    <property type="evidence" value="ECO:0007669"/>
    <property type="project" value="TreeGrafter"/>
</dbReference>
<dbReference type="GO" id="GO:0000266">
    <property type="term" value="P:mitochondrial fission"/>
    <property type="evidence" value="ECO:0007669"/>
    <property type="project" value="TreeGrafter"/>
</dbReference>
<dbReference type="GO" id="GO:0005739">
    <property type="term" value="C:mitochondrion"/>
    <property type="evidence" value="ECO:0007669"/>
    <property type="project" value="TreeGrafter"/>
</dbReference>
<feature type="domain" description="GED" evidence="3">
    <location>
        <begin position="678"/>
        <end position="767"/>
    </location>
</feature>
<evidence type="ECO:0000256" key="2">
    <source>
        <dbReference type="ARBA" id="ARBA00023134"/>
    </source>
</evidence>
<dbReference type="PANTHER" id="PTHR11566:SF21">
    <property type="entry name" value="DYNAMIN RELATED PROTEIN 1, ISOFORM A"/>
    <property type="match status" value="1"/>
</dbReference>
<dbReference type="GO" id="GO:0003924">
    <property type="term" value="F:GTPase activity"/>
    <property type="evidence" value="ECO:0007669"/>
    <property type="project" value="InterPro"/>
</dbReference>
<dbReference type="GO" id="GO:0008017">
    <property type="term" value="F:microtubule binding"/>
    <property type="evidence" value="ECO:0007669"/>
    <property type="project" value="TreeGrafter"/>
</dbReference>
<dbReference type="EMBL" id="DQ874400">
    <property type="protein sequence ID" value="ABI33144.1"/>
    <property type="molecule type" value="mRNA"/>
</dbReference>
<dbReference type="GO" id="GO:0016020">
    <property type="term" value="C:membrane"/>
    <property type="evidence" value="ECO:0007669"/>
    <property type="project" value="TreeGrafter"/>
</dbReference>
<dbReference type="AlphaFoldDB" id="Q0GBY9"/>
<dbReference type="GO" id="GO:0005874">
    <property type="term" value="C:microtubule"/>
    <property type="evidence" value="ECO:0007669"/>
    <property type="project" value="TreeGrafter"/>
</dbReference>
<dbReference type="GO" id="GO:0005525">
    <property type="term" value="F:GTP binding"/>
    <property type="evidence" value="ECO:0007669"/>
    <property type="project" value="InterPro"/>
</dbReference>
<dbReference type="InterPro" id="IPR000375">
    <property type="entry name" value="Dynamin_stalk"/>
</dbReference>
<evidence type="ECO:0000313" key="5">
    <source>
        <dbReference type="EMBL" id="ABI33144.1"/>
    </source>
</evidence>
<dbReference type="Gene3D" id="3.40.50.300">
    <property type="entry name" value="P-loop containing nucleotide triphosphate hydrolases"/>
    <property type="match status" value="1"/>
</dbReference>
<dbReference type="InterPro" id="IPR001401">
    <property type="entry name" value="Dynamin_GTPase"/>
</dbReference>
<keyword evidence="1" id="KW-0547">Nucleotide-binding</keyword>
<evidence type="ECO:0000259" key="4">
    <source>
        <dbReference type="PROSITE" id="PS51718"/>
    </source>
</evidence>
<protein>
    <submittedName>
        <fullName evidence="5">Dynamin-like protein 1</fullName>
    </submittedName>
</protein>
<dbReference type="GO" id="GO:0016559">
    <property type="term" value="P:peroxisome fission"/>
    <property type="evidence" value="ECO:0007669"/>
    <property type="project" value="TreeGrafter"/>
</dbReference>
<dbReference type="CDD" id="cd08771">
    <property type="entry name" value="DLP_1"/>
    <property type="match status" value="1"/>
</dbReference>
<dbReference type="PANTHER" id="PTHR11566">
    <property type="entry name" value="DYNAMIN"/>
    <property type="match status" value="1"/>
</dbReference>
<dbReference type="Gene3D" id="1.20.120.1240">
    <property type="entry name" value="Dynamin, middle domain"/>
    <property type="match status" value="1"/>
</dbReference>
<dbReference type="InterPro" id="IPR027417">
    <property type="entry name" value="P-loop_NTPase"/>
</dbReference>